<keyword evidence="6" id="KW-0378">Hydrolase</keyword>
<feature type="compositionally biased region" description="Polar residues" evidence="11">
    <location>
        <begin position="300"/>
        <end position="316"/>
    </location>
</feature>
<dbReference type="GO" id="GO:0008270">
    <property type="term" value="F:zinc ion binding"/>
    <property type="evidence" value="ECO:0007669"/>
    <property type="project" value="InterPro"/>
</dbReference>
<accession>A0A8J2L6L2</accession>
<evidence type="ECO:0000256" key="5">
    <source>
        <dbReference type="ARBA" id="ARBA00022729"/>
    </source>
</evidence>
<feature type="signal peptide" evidence="12">
    <location>
        <begin position="1"/>
        <end position="20"/>
    </location>
</feature>
<keyword evidence="7" id="KW-0862">Zinc</keyword>
<dbReference type="OrthoDB" id="406838at2759"/>
<evidence type="ECO:0000256" key="12">
    <source>
        <dbReference type="SAM" id="SignalP"/>
    </source>
</evidence>
<dbReference type="GO" id="GO:0005615">
    <property type="term" value="C:extracellular space"/>
    <property type="evidence" value="ECO:0007669"/>
    <property type="project" value="TreeGrafter"/>
</dbReference>
<keyword evidence="8" id="KW-0482">Metalloprotease</keyword>
<reference evidence="14" key="1">
    <citation type="submission" date="2021-06" db="EMBL/GenBank/DDBJ databases">
        <authorList>
            <person name="Hodson N. C."/>
            <person name="Mongue J. A."/>
            <person name="Jaron S. K."/>
        </authorList>
    </citation>
    <scope>NUCLEOTIDE SEQUENCE</scope>
</reference>
<dbReference type="InterPro" id="IPR006026">
    <property type="entry name" value="Peptidase_Metallo"/>
</dbReference>
<feature type="repeat" description="Hemopexin" evidence="10">
    <location>
        <begin position="379"/>
        <end position="426"/>
    </location>
</feature>
<evidence type="ECO:0000256" key="3">
    <source>
        <dbReference type="ARBA" id="ARBA00022670"/>
    </source>
</evidence>
<keyword evidence="9" id="KW-0865">Zymogen</keyword>
<proteinExistence type="inferred from homology"/>
<feature type="repeat" description="Hemopexin" evidence="10">
    <location>
        <begin position="476"/>
        <end position="526"/>
    </location>
</feature>
<dbReference type="InterPro" id="IPR000585">
    <property type="entry name" value="Hemopexin-like_dom"/>
</dbReference>
<gene>
    <name evidence="14" type="ORF">AFUS01_LOCUS27218</name>
</gene>
<evidence type="ECO:0000256" key="8">
    <source>
        <dbReference type="ARBA" id="ARBA00023049"/>
    </source>
</evidence>
<dbReference type="AlphaFoldDB" id="A0A8J2L6L2"/>
<evidence type="ECO:0000256" key="10">
    <source>
        <dbReference type="PROSITE-ProRule" id="PRU01011"/>
    </source>
</evidence>
<dbReference type="GO" id="GO:0006508">
    <property type="term" value="P:proteolysis"/>
    <property type="evidence" value="ECO:0007669"/>
    <property type="project" value="UniProtKB-KW"/>
</dbReference>
<feature type="repeat" description="Hemopexin" evidence="10">
    <location>
        <begin position="427"/>
        <end position="475"/>
    </location>
</feature>
<dbReference type="Proteomes" id="UP000708208">
    <property type="component" value="Unassembled WGS sequence"/>
</dbReference>
<feature type="region of interest" description="Disordered" evidence="11">
    <location>
        <begin position="295"/>
        <end position="327"/>
    </location>
</feature>
<dbReference type="PANTHER" id="PTHR10201:SF291">
    <property type="entry name" value="MATRIX METALLOPROTEINASE 1, ISOFORM C-RELATED"/>
    <property type="match status" value="1"/>
</dbReference>
<dbReference type="PANTHER" id="PTHR10201">
    <property type="entry name" value="MATRIX METALLOPROTEINASE"/>
    <property type="match status" value="1"/>
</dbReference>
<dbReference type="GO" id="GO:0031012">
    <property type="term" value="C:extracellular matrix"/>
    <property type="evidence" value="ECO:0007669"/>
    <property type="project" value="InterPro"/>
</dbReference>
<dbReference type="EMBL" id="CAJVCH010374417">
    <property type="protein sequence ID" value="CAG7816603.1"/>
    <property type="molecule type" value="Genomic_DNA"/>
</dbReference>
<evidence type="ECO:0000256" key="4">
    <source>
        <dbReference type="ARBA" id="ARBA00022723"/>
    </source>
</evidence>
<dbReference type="CDD" id="cd00094">
    <property type="entry name" value="HX"/>
    <property type="match status" value="1"/>
</dbReference>
<dbReference type="CDD" id="cd04278">
    <property type="entry name" value="ZnMc_MMP"/>
    <property type="match status" value="1"/>
</dbReference>
<name>A0A8J2L6L2_9HEXA</name>
<dbReference type="GO" id="GO:0004222">
    <property type="term" value="F:metalloendopeptidase activity"/>
    <property type="evidence" value="ECO:0007669"/>
    <property type="project" value="InterPro"/>
</dbReference>
<dbReference type="Pfam" id="PF00413">
    <property type="entry name" value="Peptidase_M10"/>
    <property type="match status" value="1"/>
</dbReference>
<evidence type="ECO:0000256" key="9">
    <source>
        <dbReference type="ARBA" id="ARBA00023145"/>
    </source>
</evidence>
<dbReference type="Pfam" id="PF01471">
    <property type="entry name" value="PG_binding_1"/>
    <property type="match status" value="1"/>
</dbReference>
<evidence type="ECO:0000256" key="11">
    <source>
        <dbReference type="SAM" id="MobiDB-lite"/>
    </source>
</evidence>
<dbReference type="InterPro" id="IPR002477">
    <property type="entry name" value="Peptidoglycan-bd-like"/>
</dbReference>
<keyword evidence="5 12" id="KW-0732">Signal</keyword>
<dbReference type="InterPro" id="IPR001818">
    <property type="entry name" value="Pept_M10_metallopeptidase"/>
</dbReference>
<evidence type="ECO:0000313" key="14">
    <source>
        <dbReference type="EMBL" id="CAG7816603.1"/>
    </source>
</evidence>
<dbReference type="PROSITE" id="PS51642">
    <property type="entry name" value="HEMOPEXIN_2"/>
    <property type="match status" value="3"/>
</dbReference>
<feature type="domain" description="Peptidase metallopeptidase" evidence="13">
    <location>
        <begin position="129"/>
        <end position="297"/>
    </location>
</feature>
<evidence type="ECO:0000256" key="2">
    <source>
        <dbReference type="ARBA" id="ARBA00010370"/>
    </source>
</evidence>
<dbReference type="SMART" id="SM00235">
    <property type="entry name" value="ZnMc"/>
    <property type="match status" value="1"/>
</dbReference>
<comment type="caution">
    <text evidence="14">The sequence shown here is derived from an EMBL/GenBank/DDBJ whole genome shotgun (WGS) entry which is preliminary data.</text>
</comment>
<evidence type="ECO:0000256" key="6">
    <source>
        <dbReference type="ARBA" id="ARBA00022801"/>
    </source>
</evidence>
<evidence type="ECO:0000256" key="1">
    <source>
        <dbReference type="ARBA" id="ARBA00001947"/>
    </source>
</evidence>
<evidence type="ECO:0000256" key="7">
    <source>
        <dbReference type="ARBA" id="ARBA00022833"/>
    </source>
</evidence>
<dbReference type="InterPro" id="IPR018487">
    <property type="entry name" value="Hemopexin-like_repeat"/>
</dbReference>
<comment type="cofactor">
    <cofactor evidence="1">
        <name>Zn(2+)</name>
        <dbReference type="ChEBI" id="CHEBI:29105"/>
    </cofactor>
</comment>
<keyword evidence="15" id="KW-1185">Reference proteome</keyword>
<dbReference type="SMART" id="SM00120">
    <property type="entry name" value="HX"/>
    <property type="match status" value="4"/>
</dbReference>
<dbReference type="InterPro" id="IPR033739">
    <property type="entry name" value="M10A_MMP"/>
</dbReference>
<evidence type="ECO:0000259" key="13">
    <source>
        <dbReference type="SMART" id="SM00235"/>
    </source>
</evidence>
<dbReference type="GO" id="GO:0030198">
    <property type="term" value="P:extracellular matrix organization"/>
    <property type="evidence" value="ECO:0007669"/>
    <property type="project" value="TreeGrafter"/>
</dbReference>
<protein>
    <recommendedName>
        <fullName evidence="13">Peptidase metallopeptidase domain-containing protein</fullName>
    </recommendedName>
</protein>
<comment type="similarity">
    <text evidence="2">Belongs to the peptidase M10A family.</text>
</comment>
<organism evidence="14 15">
    <name type="scientific">Allacma fusca</name>
    <dbReference type="NCBI Taxonomy" id="39272"/>
    <lineage>
        <taxon>Eukaryota</taxon>
        <taxon>Metazoa</taxon>
        <taxon>Ecdysozoa</taxon>
        <taxon>Arthropoda</taxon>
        <taxon>Hexapoda</taxon>
        <taxon>Collembola</taxon>
        <taxon>Symphypleona</taxon>
        <taxon>Sminthuridae</taxon>
        <taxon>Allacma</taxon>
    </lineage>
</organism>
<sequence>MACAIYFWILGVFILAGANAQKSDYRRLSIADCIAHLVRFGYLQKKELPDVWTPEIGQIGTTDEKIEEDIIFPEKLTKAVSEFQRYAGLNETGKLDEDTRMKMTSPRCGNKDDLRGSQLDNLRFQLMSGSPKWPKKTLTYKITQYSNRINKDTVDRDIRRSFEYWEAVTSLSFQKSSERVVDIEIRFSRRRHEDDFPFDGKNGILAHAFGPVTHTVQVVNSIGGDVHFDDDEPWVTDNQSGQSLLQTAVHEIGHSLGLSHSNDRNAVMYAFAKGGLPNKDFRLHYDDIQGIQYLYGKPETNPQRPTVPPTSSQPATTRPPGPETKPDLCVEPTLDVMTTLSDGNIYAFKGAYYFIVDKNGAGIYHNQTKRISSAFPGLPDNLDAAVVSPNSFRNYFFKGKYYWRYNGMKPDGNGEPILISKGFPGIPDNVDTAFVWGSNKKLYFFKGARYWMYDPSQSPPVPSKYPMDVGHWKGVPYNVNAAFAAPHGPTFFFKGGQYWRFNDSTFAVAEADPPYPRSTRLMWFGCHKYRPDLKDIHL</sequence>
<keyword evidence="4" id="KW-0479">Metal-binding</keyword>
<feature type="chain" id="PRO_5035237361" description="Peptidase metallopeptidase domain-containing protein" evidence="12">
    <location>
        <begin position="21"/>
        <end position="538"/>
    </location>
</feature>
<dbReference type="GO" id="GO:0030574">
    <property type="term" value="P:collagen catabolic process"/>
    <property type="evidence" value="ECO:0007669"/>
    <property type="project" value="TreeGrafter"/>
</dbReference>
<dbReference type="Pfam" id="PF00045">
    <property type="entry name" value="Hemopexin"/>
    <property type="match status" value="3"/>
</dbReference>
<evidence type="ECO:0000313" key="15">
    <source>
        <dbReference type="Proteomes" id="UP000708208"/>
    </source>
</evidence>
<dbReference type="PIRSF" id="PIRSF001191">
    <property type="entry name" value="Peptidase_M10A_matrix"/>
    <property type="match status" value="1"/>
</dbReference>
<keyword evidence="3" id="KW-0645">Protease</keyword>
<dbReference type="InterPro" id="IPR021190">
    <property type="entry name" value="Pept_M10A"/>
</dbReference>